<reference evidence="1 2" key="1">
    <citation type="submission" date="2018-11" db="EMBL/GenBank/DDBJ databases">
        <authorList>
            <consortium name="Pathogen Informatics"/>
        </authorList>
    </citation>
    <scope>NUCLEOTIDE SEQUENCE [LARGE SCALE GENOMIC DNA]</scope>
</reference>
<proteinExistence type="predicted"/>
<evidence type="ECO:0000313" key="1">
    <source>
        <dbReference type="EMBL" id="VDN19927.1"/>
    </source>
</evidence>
<dbReference type="Proteomes" id="UP000281553">
    <property type="component" value="Unassembled WGS sequence"/>
</dbReference>
<organism evidence="1 2">
    <name type="scientific">Dibothriocephalus latus</name>
    <name type="common">Fish tapeworm</name>
    <name type="synonym">Diphyllobothrium latum</name>
    <dbReference type="NCBI Taxonomy" id="60516"/>
    <lineage>
        <taxon>Eukaryota</taxon>
        <taxon>Metazoa</taxon>
        <taxon>Spiralia</taxon>
        <taxon>Lophotrochozoa</taxon>
        <taxon>Platyhelminthes</taxon>
        <taxon>Cestoda</taxon>
        <taxon>Eucestoda</taxon>
        <taxon>Diphyllobothriidea</taxon>
        <taxon>Diphyllobothriidae</taxon>
        <taxon>Dibothriocephalus</taxon>
    </lineage>
</organism>
<sequence length="131" mass="13705">MLSGLLNLVDDDAAAAASGGYEQATVASEPSLCVSPPEKAAVAIQGLVRKALEDPSSREVAAGLLPALLPILIDRALSTAAPCTGTLVPSDSRRFALDLLNNYKNVPLLSMTAIPCDFLRLYAFLLLAVPR</sequence>
<dbReference type="AlphaFoldDB" id="A0A3P7M825"/>
<accession>A0A3P7M825</accession>
<keyword evidence="2" id="KW-1185">Reference proteome</keyword>
<gene>
    <name evidence="1" type="ORF">DILT_LOCUS13514</name>
</gene>
<name>A0A3P7M825_DIBLA</name>
<dbReference type="EMBL" id="UYRU01070556">
    <property type="protein sequence ID" value="VDN19927.1"/>
    <property type="molecule type" value="Genomic_DNA"/>
</dbReference>
<evidence type="ECO:0000313" key="2">
    <source>
        <dbReference type="Proteomes" id="UP000281553"/>
    </source>
</evidence>
<protein>
    <submittedName>
        <fullName evidence="1">Uncharacterized protein</fullName>
    </submittedName>
</protein>